<feature type="non-terminal residue" evidence="1">
    <location>
        <position position="57"/>
    </location>
</feature>
<reference evidence="1" key="1">
    <citation type="submission" date="2021-04" db="EMBL/GenBank/DDBJ databases">
        <authorList>
            <consortium name="Molecular Ecology Group"/>
        </authorList>
    </citation>
    <scope>NUCLEOTIDE SEQUENCE</scope>
</reference>
<sequence length="57" mass="6098">FKKPCYKVSTSTNANYSCSVLQKHAICVAGCGSGNCVRPNLCMCPGSKRPSPQCDQE</sequence>
<feature type="non-terminal residue" evidence="1">
    <location>
        <position position="1"/>
    </location>
</feature>
<proteinExistence type="predicted"/>
<organism evidence="1 2">
    <name type="scientific">Candidula unifasciata</name>
    <dbReference type="NCBI Taxonomy" id="100452"/>
    <lineage>
        <taxon>Eukaryota</taxon>
        <taxon>Metazoa</taxon>
        <taxon>Spiralia</taxon>
        <taxon>Lophotrochozoa</taxon>
        <taxon>Mollusca</taxon>
        <taxon>Gastropoda</taxon>
        <taxon>Heterobranchia</taxon>
        <taxon>Euthyneura</taxon>
        <taxon>Panpulmonata</taxon>
        <taxon>Eupulmonata</taxon>
        <taxon>Stylommatophora</taxon>
        <taxon>Helicina</taxon>
        <taxon>Helicoidea</taxon>
        <taxon>Geomitridae</taxon>
        <taxon>Candidula</taxon>
    </lineage>
</organism>
<accession>A0A8S3YDG5</accession>
<gene>
    <name evidence="1" type="ORF">CUNI_LOCUS112</name>
</gene>
<dbReference type="EMBL" id="CAJHNH020000007">
    <property type="protein sequence ID" value="CAG5114554.1"/>
    <property type="molecule type" value="Genomic_DNA"/>
</dbReference>
<evidence type="ECO:0000313" key="1">
    <source>
        <dbReference type="EMBL" id="CAG5114554.1"/>
    </source>
</evidence>
<evidence type="ECO:0000313" key="2">
    <source>
        <dbReference type="Proteomes" id="UP000678393"/>
    </source>
</evidence>
<name>A0A8S3YDG5_9EUPU</name>
<protein>
    <submittedName>
        <fullName evidence="1">Uncharacterized protein</fullName>
    </submittedName>
</protein>
<dbReference type="OrthoDB" id="10045365at2759"/>
<dbReference type="Proteomes" id="UP000678393">
    <property type="component" value="Unassembled WGS sequence"/>
</dbReference>
<comment type="caution">
    <text evidence="1">The sequence shown here is derived from an EMBL/GenBank/DDBJ whole genome shotgun (WGS) entry which is preliminary data.</text>
</comment>
<dbReference type="AlphaFoldDB" id="A0A8S3YDG5"/>
<keyword evidence="2" id="KW-1185">Reference proteome</keyword>